<dbReference type="AlphaFoldDB" id="A0A3N4MHY0"/>
<dbReference type="PANTHER" id="PTHR43133">
    <property type="entry name" value="RNA POLYMERASE ECF-TYPE SIGMA FACTO"/>
    <property type="match status" value="1"/>
</dbReference>
<dbReference type="NCBIfam" id="TIGR02937">
    <property type="entry name" value="sigma70-ECF"/>
    <property type="match status" value="1"/>
</dbReference>
<dbReference type="OrthoDB" id="764619at2"/>
<dbReference type="InterPro" id="IPR014284">
    <property type="entry name" value="RNA_pol_sigma-70_dom"/>
</dbReference>
<evidence type="ECO:0000256" key="3">
    <source>
        <dbReference type="ARBA" id="ARBA00023082"/>
    </source>
</evidence>
<dbReference type="GO" id="GO:0006352">
    <property type="term" value="P:DNA-templated transcription initiation"/>
    <property type="evidence" value="ECO:0007669"/>
    <property type="project" value="InterPro"/>
</dbReference>
<dbReference type="Gene3D" id="1.10.1740.10">
    <property type="match status" value="1"/>
</dbReference>
<evidence type="ECO:0000259" key="6">
    <source>
        <dbReference type="Pfam" id="PF08281"/>
    </source>
</evidence>
<evidence type="ECO:0000256" key="2">
    <source>
        <dbReference type="ARBA" id="ARBA00023015"/>
    </source>
</evidence>
<keyword evidence="8" id="KW-1185">Reference proteome</keyword>
<proteinExistence type="inferred from homology"/>
<dbReference type="Pfam" id="PF08281">
    <property type="entry name" value="Sigma70_r4_2"/>
    <property type="match status" value="1"/>
</dbReference>
<feature type="domain" description="RNA polymerase sigma factor 70 region 4 type 2" evidence="6">
    <location>
        <begin position="131"/>
        <end position="182"/>
    </location>
</feature>
<dbReference type="SUPFAM" id="SSF88659">
    <property type="entry name" value="Sigma3 and sigma4 domains of RNA polymerase sigma factors"/>
    <property type="match status" value="1"/>
</dbReference>
<evidence type="ECO:0000256" key="1">
    <source>
        <dbReference type="ARBA" id="ARBA00010641"/>
    </source>
</evidence>
<sequence length="189" mass="22129">MPNTTKILLLEVTDIELLDRICRNDDAHAFQALYLRYWERLYVDAFHKVHSREDASDLVQDLFVALWEKRGTLQVQTTLATYLHAALKNRILNYFKHQAVRDKHIPGVSDAFRVEPETACEAVIRRELHVNIDEEITSMPDKMRRVFLLSRNNELTANQIASKLSISEQTVRNHITAALKRLRCRLQHR</sequence>
<evidence type="ECO:0000313" key="7">
    <source>
        <dbReference type="EMBL" id="RPD43035.1"/>
    </source>
</evidence>
<evidence type="ECO:0000256" key="4">
    <source>
        <dbReference type="ARBA" id="ARBA00023163"/>
    </source>
</evidence>
<dbReference type="GO" id="GO:0003677">
    <property type="term" value="F:DNA binding"/>
    <property type="evidence" value="ECO:0007669"/>
    <property type="project" value="InterPro"/>
</dbReference>
<dbReference type="PANTHER" id="PTHR43133:SF46">
    <property type="entry name" value="RNA POLYMERASE SIGMA-70 FACTOR ECF SUBFAMILY"/>
    <property type="match status" value="1"/>
</dbReference>
<feature type="domain" description="RNA polymerase sigma-70 region 2" evidence="5">
    <location>
        <begin position="34"/>
        <end position="99"/>
    </location>
</feature>
<name>A0A3N4MHY0_9BACT</name>
<keyword evidence="4" id="KW-0804">Transcription</keyword>
<keyword evidence="2" id="KW-0805">Transcription regulation</keyword>
<dbReference type="Pfam" id="PF04542">
    <property type="entry name" value="Sigma70_r2"/>
    <property type="match status" value="1"/>
</dbReference>
<keyword evidence="3" id="KW-0731">Sigma factor</keyword>
<dbReference type="InterPro" id="IPR013249">
    <property type="entry name" value="RNA_pol_sigma70_r4_t2"/>
</dbReference>
<dbReference type="GO" id="GO:0016987">
    <property type="term" value="F:sigma factor activity"/>
    <property type="evidence" value="ECO:0007669"/>
    <property type="project" value="UniProtKB-KW"/>
</dbReference>
<accession>A0A3N4MHY0</accession>
<dbReference type="EMBL" id="RMBX01000001">
    <property type="protein sequence ID" value="RPD43035.1"/>
    <property type="molecule type" value="Genomic_DNA"/>
</dbReference>
<comment type="caution">
    <text evidence="7">The sequence shown here is derived from an EMBL/GenBank/DDBJ whole genome shotgun (WGS) entry which is preliminary data.</text>
</comment>
<dbReference type="NCBIfam" id="TIGR02985">
    <property type="entry name" value="Sig70_bacteroi1"/>
    <property type="match status" value="1"/>
</dbReference>
<comment type="similarity">
    <text evidence="1">Belongs to the sigma-70 factor family. ECF subfamily.</text>
</comment>
<reference evidence="8" key="1">
    <citation type="submission" date="2018-11" db="EMBL/GenBank/DDBJ databases">
        <title>Chitinophaga lutea sp.nov., isolate from arsenic contaminated soil.</title>
        <authorList>
            <person name="Zong Y."/>
        </authorList>
    </citation>
    <scope>NUCLEOTIDE SEQUENCE [LARGE SCALE GENOMIC DNA]</scope>
    <source>
        <strain evidence="8">YLT18</strain>
    </source>
</reference>
<dbReference type="InterPro" id="IPR036388">
    <property type="entry name" value="WH-like_DNA-bd_sf"/>
</dbReference>
<dbReference type="SUPFAM" id="SSF88946">
    <property type="entry name" value="Sigma2 domain of RNA polymerase sigma factors"/>
    <property type="match status" value="1"/>
</dbReference>
<gene>
    <name evidence="7" type="ORF">EG028_01730</name>
</gene>
<evidence type="ECO:0000259" key="5">
    <source>
        <dbReference type="Pfam" id="PF04542"/>
    </source>
</evidence>
<dbReference type="InterPro" id="IPR007627">
    <property type="entry name" value="RNA_pol_sigma70_r2"/>
</dbReference>
<organism evidence="7 8">
    <name type="scientific">Chitinophaga barathri</name>
    <dbReference type="NCBI Taxonomy" id="1647451"/>
    <lineage>
        <taxon>Bacteria</taxon>
        <taxon>Pseudomonadati</taxon>
        <taxon>Bacteroidota</taxon>
        <taxon>Chitinophagia</taxon>
        <taxon>Chitinophagales</taxon>
        <taxon>Chitinophagaceae</taxon>
        <taxon>Chitinophaga</taxon>
    </lineage>
</organism>
<dbReference type="InterPro" id="IPR013325">
    <property type="entry name" value="RNA_pol_sigma_r2"/>
</dbReference>
<dbReference type="Proteomes" id="UP000279089">
    <property type="component" value="Unassembled WGS sequence"/>
</dbReference>
<evidence type="ECO:0000313" key="8">
    <source>
        <dbReference type="Proteomes" id="UP000279089"/>
    </source>
</evidence>
<protein>
    <submittedName>
        <fullName evidence="7">RNA polymerase sigma-70 factor</fullName>
    </submittedName>
</protein>
<dbReference type="InterPro" id="IPR013324">
    <property type="entry name" value="RNA_pol_sigma_r3/r4-like"/>
</dbReference>
<dbReference type="Gene3D" id="1.10.10.10">
    <property type="entry name" value="Winged helix-like DNA-binding domain superfamily/Winged helix DNA-binding domain"/>
    <property type="match status" value="1"/>
</dbReference>
<dbReference type="InterPro" id="IPR014327">
    <property type="entry name" value="RNA_pol_sigma70_bacteroid"/>
</dbReference>
<dbReference type="InterPro" id="IPR039425">
    <property type="entry name" value="RNA_pol_sigma-70-like"/>
</dbReference>